<sequence>MWCADARNTYSPTSRLPPEVLAYVFEWLILVSPADVEGRLGWIESVTHVCRSWREVALGRPALWRRISFTIGLEWAKEMLARAKSAPLVI</sequence>
<proteinExistence type="predicted"/>
<organism evidence="1 2">
    <name type="scientific">Auriscalpium vulgare</name>
    <dbReference type="NCBI Taxonomy" id="40419"/>
    <lineage>
        <taxon>Eukaryota</taxon>
        <taxon>Fungi</taxon>
        <taxon>Dikarya</taxon>
        <taxon>Basidiomycota</taxon>
        <taxon>Agaricomycotina</taxon>
        <taxon>Agaricomycetes</taxon>
        <taxon>Russulales</taxon>
        <taxon>Auriscalpiaceae</taxon>
        <taxon>Auriscalpium</taxon>
    </lineage>
</organism>
<feature type="non-terminal residue" evidence="1">
    <location>
        <position position="90"/>
    </location>
</feature>
<reference evidence="1" key="2">
    <citation type="journal article" date="2022" name="New Phytol.">
        <title>Evolutionary transition to the ectomycorrhizal habit in the genomes of a hyperdiverse lineage of mushroom-forming fungi.</title>
        <authorList>
            <person name="Looney B."/>
            <person name="Miyauchi S."/>
            <person name="Morin E."/>
            <person name="Drula E."/>
            <person name="Courty P.E."/>
            <person name="Kohler A."/>
            <person name="Kuo A."/>
            <person name="LaButti K."/>
            <person name="Pangilinan J."/>
            <person name="Lipzen A."/>
            <person name="Riley R."/>
            <person name="Andreopoulos W."/>
            <person name="He G."/>
            <person name="Johnson J."/>
            <person name="Nolan M."/>
            <person name="Tritt A."/>
            <person name="Barry K.W."/>
            <person name="Grigoriev I.V."/>
            <person name="Nagy L.G."/>
            <person name="Hibbett D."/>
            <person name="Henrissat B."/>
            <person name="Matheny P.B."/>
            <person name="Labbe J."/>
            <person name="Martin F.M."/>
        </authorList>
    </citation>
    <scope>NUCLEOTIDE SEQUENCE</scope>
    <source>
        <strain evidence="1">FP105234-sp</strain>
    </source>
</reference>
<reference evidence="1" key="1">
    <citation type="submission" date="2021-02" db="EMBL/GenBank/DDBJ databases">
        <authorList>
            <consortium name="DOE Joint Genome Institute"/>
            <person name="Ahrendt S."/>
            <person name="Looney B.P."/>
            <person name="Miyauchi S."/>
            <person name="Morin E."/>
            <person name="Drula E."/>
            <person name="Courty P.E."/>
            <person name="Chicoki N."/>
            <person name="Fauchery L."/>
            <person name="Kohler A."/>
            <person name="Kuo A."/>
            <person name="Labutti K."/>
            <person name="Pangilinan J."/>
            <person name="Lipzen A."/>
            <person name="Riley R."/>
            <person name="Andreopoulos W."/>
            <person name="He G."/>
            <person name="Johnson J."/>
            <person name="Barry K.W."/>
            <person name="Grigoriev I.V."/>
            <person name="Nagy L."/>
            <person name="Hibbett D."/>
            <person name="Henrissat B."/>
            <person name="Matheny P.B."/>
            <person name="Labbe J."/>
            <person name="Martin F."/>
        </authorList>
    </citation>
    <scope>NUCLEOTIDE SEQUENCE</scope>
    <source>
        <strain evidence="1">FP105234-sp</strain>
    </source>
</reference>
<keyword evidence="2" id="KW-1185">Reference proteome</keyword>
<name>A0ACB8RED9_9AGAM</name>
<comment type="caution">
    <text evidence="1">The sequence shown here is derived from an EMBL/GenBank/DDBJ whole genome shotgun (WGS) entry which is preliminary data.</text>
</comment>
<protein>
    <submittedName>
        <fullName evidence="1">Uncharacterized protein</fullName>
    </submittedName>
</protein>
<gene>
    <name evidence="1" type="ORF">FA95DRAFT_1639067</name>
</gene>
<dbReference type="EMBL" id="MU276090">
    <property type="protein sequence ID" value="KAI0041978.1"/>
    <property type="molecule type" value="Genomic_DNA"/>
</dbReference>
<evidence type="ECO:0000313" key="2">
    <source>
        <dbReference type="Proteomes" id="UP000814033"/>
    </source>
</evidence>
<evidence type="ECO:0000313" key="1">
    <source>
        <dbReference type="EMBL" id="KAI0041978.1"/>
    </source>
</evidence>
<dbReference type="Proteomes" id="UP000814033">
    <property type="component" value="Unassembled WGS sequence"/>
</dbReference>
<accession>A0ACB8RED9</accession>